<keyword evidence="2" id="KW-1185">Reference proteome</keyword>
<organism evidence="1 2">
    <name type="scientific">Linderina macrospora</name>
    <dbReference type="NCBI Taxonomy" id="4868"/>
    <lineage>
        <taxon>Eukaryota</taxon>
        <taxon>Fungi</taxon>
        <taxon>Fungi incertae sedis</taxon>
        <taxon>Zoopagomycota</taxon>
        <taxon>Kickxellomycotina</taxon>
        <taxon>Kickxellomycetes</taxon>
        <taxon>Kickxellales</taxon>
        <taxon>Kickxellaceae</taxon>
        <taxon>Linderina</taxon>
    </lineage>
</organism>
<proteinExistence type="predicted"/>
<reference evidence="1" key="1">
    <citation type="submission" date="2022-07" db="EMBL/GenBank/DDBJ databases">
        <title>Phylogenomic reconstructions and comparative analyses of Kickxellomycotina fungi.</title>
        <authorList>
            <person name="Reynolds N.K."/>
            <person name="Stajich J.E."/>
            <person name="Barry K."/>
            <person name="Grigoriev I.V."/>
            <person name="Crous P."/>
            <person name="Smith M.E."/>
        </authorList>
    </citation>
    <scope>NUCLEOTIDE SEQUENCE</scope>
    <source>
        <strain evidence="1">NRRL 5244</strain>
    </source>
</reference>
<comment type="caution">
    <text evidence="1">The sequence shown here is derived from an EMBL/GenBank/DDBJ whole genome shotgun (WGS) entry which is preliminary data.</text>
</comment>
<dbReference type="Proteomes" id="UP001150603">
    <property type="component" value="Unassembled WGS sequence"/>
</dbReference>
<gene>
    <name evidence="1" type="ORF">FBU59_002040</name>
</gene>
<evidence type="ECO:0000313" key="1">
    <source>
        <dbReference type="EMBL" id="KAJ1946388.1"/>
    </source>
</evidence>
<sequence>MSDVAQLQPLFDTEAYAKGLATAKAFAGLQEWVAPGSEQLAALRPSPSSPKGACTGDKDAERMASRPVLAFVLFVVQHLACFVDAIETDFVTKQLGSYHQIVPCANTGGQQGNNSDSPAAETGIRIQNRGANIKVGAELQYSDLLCGIVTSASKTQRAVDKAYAELMRSTCCVFENQYNRRFAFGLTACANEARLCLFAHDAVFSSRAIDVTTTAGRQTFVQLLVNLSLCDLDQLGYDPSIRRDRRRKCWSIKCPSIQRGRSGKSAKKTFFFDRVEQQASGLFGTRTRHFMVTDEVPTGGEIRPKYRLTDEWPEAAEFTDHSVRDEVRLVCHTIRKLADKDAGYMARNKIIAGGRACFDVGTWAVKDSSKTVLGSLSDLHLPDNSTMPFRAHRWLVQ</sequence>
<name>A0ACC1JCM0_9FUNG</name>
<accession>A0ACC1JCM0</accession>
<protein>
    <submittedName>
        <fullName evidence="1">Uncharacterized protein</fullName>
    </submittedName>
</protein>
<evidence type="ECO:0000313" key="2">
    <source>
        <dbReference type="Proteomes" id="UP001150603"/>
    </source>
</evidence>
<dbReference type="EMBL" id="JANBPW010001058">
    <property type="protein sequence ID" value="KAJ1946388.1"/>
    <property type="molecule type" value="Genomic_DNA"/>
</dbReference>